<dbReference type="CDD" id="cd02005">
    <property type="entry name" value="TPP_PDC_IPDC"/>
    <property type="match status" value="1"/>
</dbReference>
<reference evidence="15" key="1">
    <citation type="submission" date="2017-06" db="EMBL/GenBank/DDBJ databases">
        <title>Genome analysis of Fimbriiglobus ruber SP5, the first member of the order Planctomycetales with confirmed chitinolytic capability.</title>
        <authorList>
            <person name="Ravin N.V."/>
            <person name="Rakitin A.L."/>
            <person name="Ivanova A.A."/>
            <person name="Beletsky A.V."/>
            <person name="Kulichevskaya I.S."/>
            <person name="Mardanov A.V."/>
            <person name="Dedysh S.N."/>
        </authorList>
    </citation>
    <scope>NUCLEOTIDE SEQUENCE [LARGE SCALE GENOMIC DNA]</scope>
    <source>
        <strain evidence="15">SP5</strain>
    </source>
</reference>
<keyword evidence="14" id="KW-0670">Pyruvate</keyword>
<dbReference type="FunFam" id="3.40.50.970:FF:000024">
    <property type="entry name" value="Pyruvate decarboxylase isozyme"/>
    <property type="match status" value="1"/>
</dbReference>
<dbReference type="RefSeq" id="WP_088258188.1">
    <property type="nucleotide sequence ID" value="NZ_NIDE01000014.1"/>
</dbReference>
<dbReference type="InterPro" id="IPR000399">
    <property type="entry name" value="TPP-bd_CS"/>
</dbReference>
<accession>A0A225D9Y7</accession>
<dbReference type="InterPro" id="IPR029061">
    <property type="entry name" value="THDP-binding"/>
</dbReference>
<dbReference type="GO" id="GO:0000287">
    <property type="term" value="F:magnesium ion binding"/>
    <property type="evidence" value="ECO:0007669"/>
    <property type="project" value="InterPro"/>
</dbReference>
<dbReference type="GO" id="GO:0004737">
    <property type="term" value="F:pyruvate decarboxylase activity"/>
    <property type="evidence" value="ECO:0007669"/>
    <property type="project" value="TreeGrafter"/>
</dbReference>
<dbReference type="Proteomes" id="UP000214646">
    <property type="component" value="Unassembled WGS sequence"/>
</dbReference>
<dbReference type="Gene3D" id="3.40.50.1220">
    <property type="entry name" value="TPP-binding domain"/>
    <property type="match status" value="1"/>
</dbReference>
<evidence type="ECO:0000256" key="9">
    <source>
        <dbReference type="PIRSR" id="PIRSR036565-2"/>
    </source>
</evidence>
<dbReference type="PANTHER" id="PTHR43452">
    <property type="entry name" value="PYRUVATE DECARBOXYLASE"/>
    <property type="match status" value="1"/>
</dbReference>
<evidence type="ECO:0000256" key="10">
    <source>
        <dbReference type="RuleBase" id="RU362132"/>
    </source>
</evidence>
<dbReference type="GO" id="GO:0030976">
    <property type="term" value="F:thiamine pyrophosphate binding"/>
    <property type="evidence" value="ECO:0007669"/>
    <property type="project" value="InterPro"/>
</dbReference>
<dbReference type="GO" id="GO:0005829">
    <property type="term" value="C:cytosol"/>
    <property type="evidence" value="ECO:0007669"/>
    <property type="project" value="TreeGrafter"/>
</dbReference>
<keyword evidence="4 9" id="KW-0479">Metal-binding</keyword>
<comment type="cofactor">
    <cofactor evidence="2">
        <name>thiamine diphosphate</name>
        <dbReference type="ChEBI" id="CHEBI:58937"/>
    </cofactor>
</comment>
<dbReference type="InterPro" id="IPR012001">
    <property type="entry name" value="Thiamin_PyroP_enz_TPP-bd_dom"/>
</dbReference>
<dbReference type="Pfam" id="PF02775">
    <property type="entry name" value="TPP_enzyme_C"/>
    <property type="match status" value="1"/>
</dbReference>
<dbReference type="PIRSF" id="PIRSF036565">
    <property type="entry name" value="Pyruvt_ip_decrb"/>
    <property type="match status" value="1"/>
</dbReference>
<evidence type="ECO:0000256" key="3">
    <source>
        <dbReference type="ARBA" id="ARBA00007812"/>
    </source>
</evidence>
<dbReference type="InterPro" id="IPR011766">
    <property type="entry name" value="TPP_enzyme_TPP-bd"/>
</dbReference>
<evidence type="ECO:0000313" key="14">
    <source>
        <dbReference type="EMBL" id="OWK38371.1"/>
    </source>
</evidence>
<dbReference type="Pfam" id="PF02776">
    <property type="entry name" value="TPP_enzyme_N"/>
    <property type="match status" value="1"/>
</dbReference>
<comment type="similarity">
    <text evidence="3 10">Belongs to the TPP enzyme family.</text>
</comment>
<evidence type="ECO:0000256" key="5">
    <source>
        <dbReference type="ARBA" id="ARBA00022793"/>
    </source>
</evidence>
<dbReference type="SUPFAM" id="SSF52467">
    <property type="entry name" value="DHS-like NAD/FAD-binding domain"/>
    <property type="match status" value="1"/>
</dbReference>
<dbReference type="SUPFAM" id="SSF52518">
    <property type="entry name" value="Thiamin diphosphate-binding fold (THDP-binding)"/>
    <property type="match status" value="2"/>
</dbReference>
<feature type="binding site" evidence="9">
    <location>
        <position position="464"/>
    </location>
    <ligand>
        <name>Mg(2+)</name>
        <dbReference type="ChEBI" id="CHEBI:18420"/>
    </ligand>
</feature>
<evidence type="ECO:0000256" key="8">
    <source>
        <dbReference type="ARBA" id="ARBA00023239"/>
    </source>
</evidence>
<dbReference type="GO" id="GO:0000949">
    <property type="term" value="P:aromatic amino acid family catabolic process to alcohol via Ehrlich pathway"/>
    <property type="evidence" value="ECO:0007669"/>
    <property type="project" value="TreeGrafter"/>
</dbReference>
<sequence length="546" mass="58844">MTTQQTTIGSYLVDRLCGLGLKHAFGVPGDYVLAFYKMLADSPIKMIGSTAELPAGYAADAYARVSGLGCCVSTYGVGALSLANAVACAYAEKSPVVVVSGAPGLRERRRGQLLHHTFGAYDAQQAVFSNLTCANCVLDDPLTAFREIDRVLEACLRHKRPVYIELPRDRVTQPSLHPHVAASEEPTSDPLELQDAVAEAVGMLRNSRKPVILAGIEIERFGLSGDTLRLAERYGIPIAAMLLSKSVVPEGHPLYAGVYQAGAGRPTVTQFVEDADCLVMLGALVTDLDTGMFTHDLDDNQVIHAAVDGVRVRRHIYPDVRLPDFVRALAEADLPRFDHKPPVAGEPVYAPWRAEKGRPLSVARLFQKVNAVLTGQTTVISDPGDALFGAADLVVPDRAGFLAPAFYATLGWAIPAAVGAQLARPDHRPLVLVGDGSFQFTGAELSTAIRLGLDPIVIVLNNRGYLTERVLLDGDFNDIANWQFHKLVDVFGGGKGYEARTEDEFDAVLDAAQATRGQTVIINAHLPPLDMTPGLRRLGERLAKRV</sequence>
<feature type="domain" description="Thiamine pyrophosphate enzyme N-terminal TPP-binding" evidence="13">
    <location>
        <begin position="7"/>
        <end position="115"/>
    </location>
</feature>
<comment type="cofactor">
    <cofactor evidence="9">
        <name>Mg(2+)</name>
        <dbReference type="ChEBI" id="CHEBI:18420"/>
    </cofactor>
    <text evidence="9">Binds 1 Mg(2+) per subunit.</text>
</comment>
<keyword evidence="5" id="KW-0210">Decarboxylase</keyword>
<keyword evidence="7 10" id="KW-0786">Thiamine pyrophosphate</keyword>
<keyword evidence="8" id="KW-0456">Lyase</keyword>
<comment type="caution">
    <text evidence="14">The sequence shown here is derived from an EMBL/GenBank/DDBJ whole genome shotgun (WGS) entry which is preliminary data.</text>
</comment>
<dbReference type="InterPro" id="IPR012000">
    <property type="entry name" value="Thiamin_PyroP_enz_cen_dom"/>
</dbReference>
<dbReference type="InterPro" id="IPR029035">
    <property type="entry name" value="DHS-like_NAD/FAD-binding_dom"/>
</dbReference>
<feature type="binding site" evidence="9">
    <location>
        <position position="462"/>
    </location>
    <ligand>
        <name>Mg(2+)</name>
        <dbReference type="ChEBI" id="CHEBI:18420"/>
    </ligand>
</feature>
<dbReference type="InterPro" id="IPR012110">
    <property type="entry name" value="PDC/IPDC-like"/>
</dbReference>
<dbReference type="InterPro" id="IPR047214">
    <property type="entry name" value="TPP_PDC_IPDC"/>
</dbReference>
<dbReference type="PROSITE" id="PS00187">
    <property type="entry name" value="TPP_ENZYMES"/>
    <property type="match status" value="1"/>
</dbReference>
<gene>
    <name evidence="14" type="ORF">FRUB_07491</name>
</gene>
<dbReference type="PANTHER" id="PTHR43452:SF30">
    <property type="entry name" value="PYRUVATE DECARBOXYLASE ISOZYME 1-RELATED"/>
    <property type="match status" value="1"/>
</dbReference>
<protein>
    <submittedName>
        <fullName evidence="14">Pyruvate decarboxylase</fullName>
    </submittedName>
</protein>
<evidence type="ECO:0000259" key="13">
    <source>
        <dbReference type="Pfam" id="PF02776"/>
    </source>
</evidence>
<proteinExistence type="inferred from homology"/>
<feature type="domain" description="Thiamine pyrophosphate enzyme TPP-binding" evidence="12">
    <location>
        <begin position="399"/>
        <end position="521"/>
    </location>
</feature>
<dbReference type="Gene3D" id="3.40.50.970">
    <property type="match status" value="2"/>
</dbReference>
<keyword evidence="15" id="KW-1185">Reference proteome</keyword>
<keyword evidence="6 9" id="KW-0460">Magnesium</keyword>
<evidence type="ECO:0000259" key="11">
    <source>
        <dbReference type="Pfam" id="PF00205"/>
    </source>
</evidence>
<organism evidence="14 15">
    <name type="scientific">Fimbriiglobus ruber</name>
    <dbReference type="NCBI Taxonomy" id="1908690"/>
    <lineage>
        <taxon>Bacteria</taxon>
        <taxon>Pseudomonadati</taxon>
        <taxon>Planctomycetota</taxon>
        <taxon>Planctomycetia</taxon>
        <taxon>Gemmatales</taxon>
        <taxon>Gemmataceae</taxon>
        <taxon>Fimbriiglobus</taxon>
    </lineage>
</organism>
<dbReference type="AlphaFoldDB" id="A0A225D9Y7"/>
<evidence type="ECO:0000259" key="12">
    <source>
        <dbReference type="Pfam" id="PF02775"/>
    </source>
</evidence>
<dbReference type="InterPro" id="IPR047213">
    <property type="entry name" value="TPP_PYR_PDC_IPDC-like"/>
</dbReference>
<evidence type="ECO:0000256" key="7">
    <source>
        <dbReference type="ARBA" id="ARBA00023052"/>
    </source>
</evidence>
<evidence type="ECO:0000256" key="4">
    <source>
        <dbReference type="ARBA" id="ARBA00022723"/>
    </source>
</evidence>
<evidence type="ECO:0000256" key="1">
    <source>
        <dbReference type="ARBA" id="ARBA00001920"/>
    </source>
</evidence>
<dbReference type="EMBL" id="NIDE01000014">
    <property type="protein sequence ID" value="OWK38371.1"/>
    <property type="molecule type" value="Genomic_DNA"/>
</dbReference>
<dbReference type="CDD" id="cd07038">
    <property type="entry name" value="TPP_PYR_PDC_IPDC_like"/>
    <property type="match status" value="1"/>
</dbReference>
<evidence type="ECO:0000313" key="15">
    <source>
        <dbReference type="Proteomes" id="UP000214646"/>
    </source>
</evidence>
<feature type="binding site" evidence="9">
    <location>
        <position position="435"/>
    </location>
    <ligand>
        <name>Mg(2+)</name>
        <dbReference type="ChEBI" id="CHEBI:18420"/>
    </ligand>
</feature>
<dbReference type="Pfam" id="PF00205">
    <property type="entry name" value="TPP_enzyme_M"/>
    <property type="match status" value="1"/>
</dbReference>
<comment type="cofactor">
    <cofactor evidence="1">
        <name>a metal cation</name>
        <dbReference type="ChEBI" id="CHEBI:25213"/>
    </cofactor>
</comment>
<feature type="domain" description="Thiamine pyrophosphate enzyme central" evidence="11">
    <location>
        <begin position="197"/>
        <end position="328"/>
    </location>
</feature>
<name>A0A225D9Y7_9BACT</name>
<evidence type="ECO:0000256" key="6">
    <source>
        <dbReference type="ARBA" id="ARBA00022842"/>
    </source>
</evidence>
<evidence type="ECO:0000256" key="2">
    <source>
        <dbReference type="ARBA" id="ARBA00001964"/>
    </source>
</evidence>